<dbReference type="KEGG" id="acan:ACA1_383620"/>
<dbReference type="GO" id="GO:0030027">
    <property type="term" value="C:lamellipodium"/>
    <property type="evidence" value="ECO:0007669"/>
    <property type="project" value="TreeGrafter"/>
</dbReference>
<reference evidence="2 3" key="1">
    <citation type="journal article" date="2013" name="Genome Biol.">
        <title>Genome of Acanthamoeba castellanii highlights extensive lateral gene transfer and early evolution of tyrosine kinase signaling.</title>
        <authorList>
            <person name="Clarke M."/>
            <person name="Lohan A.J."/>
            <person name="Liu B."/>
            <person name="Lagkouvardos I."/>
            <person name="Roy S."/>
            <person name="Zafar N."/>
            <person name="Bertelli C."/>
            <person name="Schilde C."/>
            <person name="Kianianmomeni A."/>
            <person name="Burglin T.R."/>
            <person name="Frech C."/>
            <person name="Turcotte B."/>
            <person name="Kopec K.O."/>
            <person name="Synnott J.M."/>
            <person name="Choo C."/>
            <person name="Paponov I."/>
            <person name="Finkler A."/>
            <person name="Soon Heng Tan C."/>
            <person name="Hutchins A.P."/>
            <person name="Weinmeier T."/>
            <person name="Rattei T."/>
            <person name="Chu J.S."/>
            <person name="Gimenez G."/>
            <person name="Irimia M."/>
            <person name="Rigden D.J."/>
            <person name="Fitzpatrick D.A."/>
            <person name="Lorenzo-Morales J."/>
            <person name="Bateman A."/>
            <person name="Chiu C.H."/>
            <person name="Tang P."/>
            <person name="Hegemann P."/>
            <person name="Fromm H."/>
            <person name="Raoult D."/>
            <person name="Greub G."/>
            <person name="Miranda-Saavedra D."/>
            <person name="Chen N."/>
            <person name="Nash P."/>
            <person name="Ginger M.L."/>
            <person name="Horn M."/>
            <person name="Schaap P."/>
            <person name="Caler L."/>
            <person name="Loftus B."/>
        </authorList>
    </citation>
    <scope>NUCLEOTIDE SEQUENCE [LARGE SCALE GENOMIC DNA]</scope>
    <source>
        <strain evidence="2 3">Neff</strain>
    </source>
</reference>
<dbReference type="InterPro" id="IPR051279">
    <property type="entry name" value="PP1-Reg/Actin-Interact_Protein"/>
</dbReference>
<sequence>MDGSPRKGEAAGDATSAEQLWVEENCLEGTKEDASISPPAFAFIGNAHLITSDSKKRQKALVALGRFRIFVIVKSALGRRKVKVNCPLFDLLEVNGSKEALTLIYCGKRTTGYHMHCTMFPNGKLGCKKQFILMATTLPLFLLALRTAFDKIAPTFAASDTFKIGLNSSELLPFTPTGANSIAAGFLETYQAYCDLRKTPVSLQVISYLQDLVVRQKSTELNLNDIPGIHPSSSISFDLGAVFGALEQNQYFTSLKIEAISGHKDVFLYAANALRRNESLTRLHMASVDPCPSNHFAEFCQGLRFNPASAVQVLVLRGSNLGTAGALHLADALQSLKHGLPVLDISSCHIGPKGMLAIFSSFMRNFSMSLTITSLDISRNKCDDPCSDLFAQWLNAVKEYSPLQRLVIADLSLNYTLIGSALRHFKLVRTVCEVSRTLATIDLSSCHLAGEHVALVAKAVGENGSLRSVRLNLAKNDFARKDCSTFAGFIRQCKNVAYLDLSHNKIRALRLAGGWGPAMDAFLSLIAKNETLEVLDISDNKLGDKGAALIANLLTTNPILKRLVVDGNGFTISGFQAIALGLVTNTTLVQMGFPWQDFDKACSSIPSPKQPHLDNLRQNVMEVQVALSRNMYGHSSVQSFELNPDETQVPAPAAKASPLAQVPAENEAPPLPPYAGESSGSVVLSPRSGSADDIGTCPPPTPGYEYFAPPPYVGPGMDGADDVAPHMSPIPAPPPRDD</sequence>
<gene>
    <name evidence="2" type="ORF">ACA1_383620</name>
</gene>
<evidence type="ECO:0000256" key="1">
    <source>
        <dbReference type="SAM" id="MobiDB-lite"/>
    </source>
</evidence>
<dbReference type="EMBL" id="KB007982">
    <property type="protein sequence ID" value="ELR16829.1"/>
    <property type="molecule type" value="Genomic_DNA"/>
</dbReference>
<dbReference type="InterPro" id="IPR001611">
    <property type="entry name" value="Leu-rich_rpt"/>
</dbReference>
<dbReference type="GO" id="GO:0005886">
    <property type="term" value="C:plasma membrane"/>
    <property type="evidence" value="ECO:0007669"/>
    <property type="project" value="TreeGrafter"/>
</dbReference>
<dbReference type="GeneID" id="14917453"/>
<dbReference type="AlphaFoldDB" id="L8GUG0"/>
<dbReference type="GO" id="GO:0034315">
    <property type="term" value="P:regulation of Arp2/3 complex-mediated actin nucleation"/>
    <property type="evidence" value="ECO:0007669"/>
    <property type="project" value="TreeGrafter"/>
</dbReference>
<name>L8GUG0_ACACF</name>
<accession>L8GUG0</accession>
<dbReference type="OrthoDB" id="18598at2759"/>
<feature type="region of interest" description="Disordered" evidence="1">
    <location>
        <begin position="647"/>
        <end position="738"/>
    </location>
</feature>
<dbReference type="RefSeq" id="XP_004338842.1">
    <property type="nucleotide sequence ID" value="XM_004338794.1"/>
</dbReference>
<organism evidence="2 3">
    <name type="scientific">Acanthamoeba castellanii (strain ATCC 30010 / Neff)</name>
    <dbReference type="NCBI Taxonomy" id="1257118"/>
    <lineage>
        <taxon>Eukaryota</taxon>
        <taxon>Amoebozoa</taxon>
        <taxon>Discosea</taxon>
        <taxon>Longamoebia</taxon>
        <taxon>Centramoebida</taxon>
        <taxon>Acanthamoebidae</taxon>
        <taxon>Acanthamoeba</taxon>
    </lineage>
</organism>
<dbReference type="GO" id="GO:0016477">
    <property type="term" value="P:cell migration"/>
    <property type="evidence" value="ECO:0007669"/>
    <property type="project" value="TreeGrafter"/>
</dbReference>
<dbReference type="SUPFAM" id="SSF52047">
    <property type="entry name" value="RNI-like"/>
    <property type="match status" value="1"/>
</dbReference>
<feature type="compositionally biased region" description="Pro residues" evidence="1">
    <location>
        <begin position="728"/>
        <end position="738"/>
    </location>
</feature>
<dbReference type="Pfam" id="PF13516">
    <property type="entry name" value="LRR_6"/>
    <property type="match status" value="2"/>
</dbReference>
<evidence type="ECO:0000313" key="3">
    <source>
        <dbReference type="Proteomes" id="UP000011083"/>
    </source>
</evidence>
<dbReference type="Proteomes" id="UP000011083">
    <property type="component" value="Unassembled WGS sequence"/>
</dbReference>
<dbReference type="PANTHER" id="PTHR24112">
    <property type="entry name" value="LEUCINE-RICH REPEAT, ISOFORM F-RELATED"/>
    <property type="match status" value="1"/>
</dbReference>
<feature type="compositionally biased region" description="Pro residues" evidence="1">
    <location>
        <begin position="697"/>
        <end position="713"/>
    </location>
</feature>
<dbReference type="PANTHER" id="PTHR24112:SF66">
    <property type="entry name" value="LEUCINE-RICH REPEAT, ISOFORM F"/>
    <property type="match status" value="1"/>
</dbReference>
<dbReference type="Gene3D" id="3.80.10.10">
    <property type="entry name" value="Ribonuclease Inhibitor"/>
    <property type="match status" value="1"/>
</dbReference>
<dbReference type="SMART" id="SM00368">
    <property type="entry name" value="LRR_RI"/>
    <property type="match status" value="4"/>
</dbReference>
<proteinExistence type="predicted"/>
<evidence type="ECO:0000313" key="2">
    <source>
        <dbReference type="EMBL" id="ELR16829.1"/>
    </source>
</evidence>
<keyword evidence="3" id="KW-1185">Reference proteome</keyword>
<protein>
    <submittedName>
        <fullName evidence="2">Leucine rich repeat domain containing protein</fullName>
    </submittedName>
</protein>
<dbReference type="VEuPathDB" id="AmoebaDB:ACA1_383620"/>
<dbReference type="InterPro" id="IPR032675">
    <property type="entry name" value="LRR_dom_sf"/>
</dbReference>
<dbReference type="STRING" id="1257118.L8GUG0"/>